<proteinExistence type="inferred from homology"/>
<dbReference type="InterPro" id="IPR014721">
    <property type="entry name" value="Ribsml_uS5_D2-typ_fold_subgr"/>
</dbReference>
<reference evidence="8 9" key="1">
    <citation type="submission" date="2018-06" db="EMBL/GenBank/DDBJ databases">
        <authorList>
            <consortium name="Pathogen Informatics"/>
            <person name="Doyle S."/>
        </authorList>
    </citation>
    <scope>NUCLEOTIDE SEQUENCE [LARGE SCALE GENOMIC DNA]</scope>
    <source>
        <strain evidence="8 9">NCTC13337</strain>
    </source>
</reference>
<evidence type="ECO:0000256" key="1">
    <source>
        <dbReference type="ARBA" id="ARBA00022694"/>
    </source>
</evidence>
<keyword evidence="9" id="KW-1185">Reference proteome</keyword>
<evidence type="ECO:0000256" key="5">
    <source>
        <dbReference type="ARBA" id="ARBA00022884"/>
    </source>
</evidence>
<dbReference type="NCBIfam" id="TIGR00188">
    <property type="entry name" value="rnpA"/>
    <property type="match status" value="1"/>
</dbReference>
<keyword evidence="5 6" id="KW-0694">RNA-binding</keyword>
<keyword evidence="4 6" id="KW-0378">Hydrolase</keyword>
<dbReference type="GO" id="GO:0042781">
    <property type="term" value="F:3'-tRNA processing endoribonuclease activity"/>
    <property type="evidence" value="ECO:0007669"/>
    <property type="project" value="TreeGrafter"/>
</dbReference>
<dbReference type="AlphaFoldDB" id="A0A380MYV2"/>
<dbReference type="PANTHER" id="PTHR33992:SF1">
    <property type="entry name" value="RIBONUCLEASE P PROTEIN COMPONENT"/>
    <property type="match status" value="1"/>
</dbReference>
<evidence type="ECO:0000313" key="9">
    <source>
        <dbReference type="Proteomes" id="UP000254601"/>
    </source>
</evidence>
<dbReference type="Proteomes" id="UP000254601">
    <property type="component" value="Unassembled WGS sequence"/>
</dbReference>
<keyword evidence="2 6" id="KW-0540">Nuclease</keyword>
<gene>
    <name evidence="6 8" type="primary">rnpA</name>
    <name evidence="8" type="ORF">NCTC13337_02586</name>
</gene>
<dbReference type="EC" id="3.1.26.5" evidence="6 7"/>
<dbReference type="InterPro" id="IPR020568">
    <property type="entry name" value="Ribosomal_Su5_D2-typ_SF"/>
</dbReference>
<keyword evidence="3 6" id="KW-0255">Endonuclease</keyword>
<dbReference type="GO" id="GO:0001682">
    <property type="term" value="P:tRNA 5'-leader removal"/>
    <property type="evidence" value="ECO:0007669"/>
    <property type="project" value="UniProtKB-UniRule"/>
</dbReference>
<comment type="subunit">
    <text evidence="6">Consists of a catalytic RNA component (M1 or rnpB) and a protein subunit.</text>
</comment>
<dbReference type="Gene3D" id="3.30.230.10">
    <property type="match status" value="1"/>
</dbReference>
<evidence type="ECO:0000256" key="2">
    <source>
        <dbReference type="ARBA" id="ARBA00022722"/>
    </source>
</evidence>
<evidence type="ECO:0000256" key="3">
    <source>
        <dbReference type="ARBA" id="ARBA00022759"/>
    </source>
</evidence>
<accession>A0A380MYV2</accession>
<comment type="similarity">
    <text evidence="6">Belongs to the RnpA family.</text>
</comment>
<dbReference type="HAMAP" id="MF_00227">
    <property type="entry name" value="RNase_P"/>
    <property type="match status" value="1"/>
</dbReference>
<dbReference type="SUPFAM" id="SSF54211">
    <property type="entry name" value="Ribosomal protein S5 domain 2-like"/>
    <property type="match status" value="1"/>
</dbReference>
<sequence>MNAAFTRSARLTQRIEFDRVFSAPQQRSSDRYFTVLGRFREKGEESRLGMVVAKKKIARTHERNRIKRLIRESFRLEAKNQLSMDIVVLPRNGDVQLVDNAELFRSLSKHWKRLQREAYLYRSN</sequence>
<dbReference type="Pfam" id="PF00825">
    <property type="entry name" value="Ribonuclease_P"/>
    <property type="match status" value="1"/>
</dbReference>
<evidence type="ECO:0000313" key="8">
    <source>
        <dbReference type="EMBL" id="SUO97725.1"/>
    </source>
</evidence>
<dbReference type="RefSeq" id="WP_072577120.1">
    <property type="nucleotide sequence ID" value="NZ_LWHB01000133.1"/>
</dbReference>
<keyword evidence="1 6" id="KW-0819">tRNA processing</keyword>
<protein>
    <recommendedName>
        <fullName evidence="6 7">Ribonuclease P protein component</fullName>
        <shortName evidence="6">RNase P protein</shortName>
        <shortName evidence="6">RNaseP protein</shortName>
        <ecNumber evidence="6 7">3.1.26.5</ecNumber>
    </recommendedName>
    <alternativeName>
        <fullName evidence="6">Protein C5</fullName>
    </alternativeName>
</protein>
<dbReference type="EMBL" id="UHIC01000001">
    <property type="protein sequence ID" value="SUO97725.1"/>
    <property type="molecule type" value="Genomic_DNA"/>
</dbReference>
<dbReference type="GO" id="GO:0030677">
    <property type="term" value="C:ribonuclease P complex"/>
    <property type="evidence" value="ECO:0007669"/>
    <property type="project" value="TreeGrafter"/>
</dbReference>
<dbReference type="OrthoDB" id="9796422at2"/>
<name>A0A380MYV2_9GAMM</name>
<comment type="function">
    <text evidence="6">RNaseP catalyzes the removal of the 5'-leader sequence from pre-tRNA to produce the mature 5'-terminus. It can also cleave other RNA substrates such as 4.5S RNA. The protein component plays an auxiliary but essential role in vivo by binding to the 5'-leader sequence and broadening the substrate specificity of the ribozyme.</text>
</comment>
<evidence type="ECO:0000256" key="4">
    <source>
        <dbReference type="ARBA" id="ARBA00022801"/>
    </source>
</evidence>
<dbReference type="PANTHER" id="PTHR33992">
    <property type="entry name" value="RIBONUCLEASE P PROTEIN COMPONENT"/>
    <property type="match status" value="1"/>
</dbReference>
<evidence type="ECO:0000256" key="6">
    <source>
        <dbReference type="HAMAP-Rule" id="MF_00227"/>
    </source>
</evidence>
<dbReference type="InterPro" id="IPR000100">
    <property type="entry name" value="RNase_P"/>
</dbReference>
<organism evidence="8 9">
    <name type="scientific">Suttonella ornithocola</name>
    <dbReference type="NCBI Taxonomy" id="279832"/>
    <lineage>
        <taxon>Bacteria</taxon>
        <taxon>Pseudomonadati</taxon>
        <taxon>Pseudomonadota</taxon>
        <taxon>Gammaproteobacteria</taxon>
        <taxon>Cardiobacteriales</taxon>
        <taxon>Cardiobacteriaceae</taxon>
        <taxon>Suttonella</taxon>
    </lineage>
</organism>
<evidence type="ECO:0000256" key="7">
    <source>
        <dbReference type="NCBIfam" id="TIGR00188"/>
    </source>
</evidence>
<comment type="catalytic activity">
    <reaction evidence="6">
        <text>Endonucleolytic cleavage of RNA, removing 5'-extranucleotides from tRNA precursor.</text>
        <dbReference type="EC" id="3.1.26.5"/>
    </reaction>
</comment>
<dbReference type="GO" id="GO:0000049">
    <property type="term" value="F:tRNA binding"/>
    <property type="evidence" value="ECO:0007669"/>
    <property type="project" value="UniProtKB-UniRule"/>
</dbReference>
<dbReference type="GO" id="GO:0004526">
    <property type="term" value="F:ribonuclease P activity"/>
    <property type="evidence" value="ECO:0007669"/>
    <property type="project" value="UniProtKB-UniRule"/>
</dbReference>